<dbReference type="NCBIfam" id="TIGR03954">
    <property type="entry name" value="integ_memb_HG"/>
    <property type="match status" value="1"/>
</dbReference>
<evidence type="ECO:0000256" key="1">
    <source>
        <dbReference type="ARBA" id="ARBA00004651"/>
    </source>
</evidence>
<dbReference type="RefSeq" id="WP_344042835.1">
    <property type="nucleotide sequence ID" value="NZ_BAAAPB010000001.1"/>
</dbReference>
<comment type="subcellular location">
    <subcellularLocation>
        <location evidence="1">Cell membrane</location>
        <topology evidence="1">Multi-pass membrane protein</topology>
    </subcellularLocation>
</comment>
<evidence type="ECO:0000256" key="4">
    <source>
        <dbReference type="ARBA" id="ARBA00022989"/>
    </source>
</evidence>
<sequence>MTKLFAAYRVLAILVGVFLLTASIDWVLHAINSDVPDLWWLWMMHGWIYIVYLVVAFVLTHRLGWSLPEFALMLIAGLIPGLIFWVEHRAVERIRMENPELA</sequence>
<accession>A0ABN2QGH8</accession>
<name>A0ABN2QGH8_9ACTN</name>
<reference evidence="8 9" key="1">
    <citation type="journal article" date="2019" name="Int. J. Syst. Evol. Microbiol.">
        <title>The Global Catalogue of Microorganisms (GCM) 10K type strain sequencing project: providing services to taxonomists for standard genome sequencing and annotation.</title>
        <authorList>
            <consortium name="The Broad Institute Genomics Platform"/>
            <consortium name="The Broad Institute Genome Sequencing Center for Infectious Disease"/>
            <person name="Wu L."/>
            <person name="Ma J."/>
        </authorList>
    </citation>
    <scope>NUCLEOTIDE SEQUENCE [LARGE SCALE GENOMIC DNA]</scope>
    <source>
        <strain evidence="8 9">JCM 15309</strain>
    </source>
</reference>
<evidence type="ECO:0000259" key="7">
    <source>
        <dbReference type="Pfam" id="PF12823"/>
    </source>
</evidence>
<gene>
    <name evidence="8" type="ORF">GCM10009798_09000</name>
</gene>
<dbReference type="InterPro" id="IPR023845">
    <property type="entry name" value="DUF3817_TM"/>
</dbReference>
<evidence type="ECO:0000256" key="5">
    <source>
        <dbReference type="ARBA" id="ARBA00023136"/>
    </source>
</evidence>
<evidence type="ECO:0000313" key="8">
    <source>
        <dbReference type="EMBL" id="GAA1951941.1"/>
    </source>
</evidence>
<keyword evidence="2" id="KW-1003">Cell membrane</keyword>
<evidence type="ECO:0000256" key="6">
    <source>
        <dbReference type="SAM" id="Phobius"/>
    </source>
</evidence>
<evidence type="ECO:0000256" key="2">
    <source>
        <dbReference type="ARBA" id="ARBA00022475"/>
    </source>
</evidence>
<feature type="transmembrane region" description="Helical" evidence="6">
    <location>
        <begin position="40"/>
        <end position="59"/>
    </location>
</feature>
<keyword evidence="3 6" id="KW-0812">Transmembrane</keyword>
<organism evidence="8 9">
    <name type="scientific">Nocardioides panacihumi</name>
    <dbReference type="NCBI Taxonomy" id="400774"/>
    <lineage>
        <taxon>Bacteria</taxon>
        <taxon>Bacillati</taxon>
        <taxon>Actinomycetota</taxon>
        <taxon>Actinomycetes</taxon>
        <taxon>Propionibacteriales</taxon>
        <taxon>Nocardioidaceae</taxon>
        <taxon>Nocardioides</taxon>
    </lineage>
</organism>
<keyword evidence="5 6" id="KW-0472">Membrane</keyword>
<dbReference type="PANTHER" id="PTHR40077">
    <property type="entry name" value="MEMBRANE PROTEIN-RELATED"/>
    <property type="match status" value="1"/>
</dbReference>
<protein>
    <recommendedName>
        <fullName evidence="7">DUF3817 domain-containing protein</fullName>
    </recommendedName>
</protein>
<feature type="transmembrane region" description="Helical" evidence="6">
    <location>
        <begin position="65"/>
        <end position="86"/>
    </location>
</feature>
<dbReference type="Pfam" id="PF12823">
    <property type="entry name" value="DUF3817"/>
    <property type="match status" value="1"/>
</dbReference>
<evidence type="ECO:0000256" key="3">
    <source>
        <dbReference type="ARBA" id="ARBA00022692"/>
    </source>
</evidence>
<dbReference type="PANTHER" id="PTHR40077:SF2">
    <property type="entry name" value="MEMBRANE PROTEIN"/>
    <property type="match status" value="1"/>
</dbReference>
<feature type="transmembrane region" description="Helical" evidence="6">
    <location>
        <begin position="6"/>
        <end position="28"/>
    </location>
</feature>
<dbReference type="EMBL" id="BAAAPB010000001">
    <property type="protein sequence ID" value="GAA1951941.1"/>
    <property type="molecule type" value="Genomic_DNA"/>
</dbReference>
<keyword evidence="9" id="KW-1185">Reference proteome</keyword>
<evidence type="ECO:0000313" key="9">
    <source>
        <dbReference type="Proteomes" id="UP001500571"/>
    </source>
</evidence>
<dbReference type="Proteomes" id="UP001500571">
    <property type="component" value="Unassembled WGS sequence"/>
</dbReference>
<proteinExistence type="predicted"/>
<keyword evidence="4 6" id="KW-1133">Transmembrane helix</keyword>
<feature type="domain" description="DUF3817" evidence="7">
    <location>
        <begin position="6"/>
        <end position="90"/>
    </location>
</feature>
<comment type="caution">
    <text evidence="8">The sequence shown here is derived from an EMBL/GenBank/DDBJ whole genome shotgun (WGS) entry which is preliminary data.</text>
</comment>